<accession>A0A542ZTA4</accession>
<evidence type="ECO:0000313" key="1">
    <source>
        <dbReference type="EMBL" id="TQL63585.1"/>
    </source>
</evidence>
<evidence type="ECO:0000313" key="2">
    <source>
        <dbReference type="Proteomes" id="UP000315389"/>
    </source>
</evidence>
<comment type="caution">
    <text evidence="1">The sequence shown here is derived from an EMBL/GenBank/DDBJ whole genome shotgun (WGS) entry which is preliminary data.</text>
</comment>
<dbReference type="Gene3D" id="2.60.40.2700">
    <property type="match status" value="1"/>
</dbReference>
<name>A0A542ZTA4_RARFA</name>
<keyword evidence="2" id="KW-1185">Reference proteome</keyword>
<organism evidence="1 2">
    <name type="scientific">Rarobacter faecitabidus</name>
    <dbReference type="NCBI Taxonomy" id="13243"/>
    <lineage>
        <taxon>Bacteria</taxon>
        <taxon>Bacillati</taxon>
        <taxon>Actinomycetota</taxon>
        <taxon>Actinomycetes</taxon>
        <taxon>Micrococcales</taxon>
        <taxon>Rarobacteraceae</taxon>
        <taxon>Rarobacter</taxon>
    </lineage>
</organism>
<dbReference type="RefSeq" id="WP_246045928.1">
    <property type="nucleotide sequence ID" value="NZ_BAAASV010000002.1"/>
</dbReference>
<gene>
    <name evidence="1" type="ORF">FB461_0047</name>
</gene>
<protein>
    <submittedName>
        <fullName evidence="1">Uncharacterized protein</fullName>
    </submittedName>
</protein>
<dbReference type="Proteomes" id="UP000315389">
    <property type="component" value="Unassembled WGS sequence"/>
</dbReference>
<sequence length="58" mass="6343">MKLTYAWFANGVKIKKAKKKTYKVKAKDAGKQITVRVIGSCPGYNKAFAFSLATTIAS</sequence>
<dbReference type="AlphaFoldDB" id="A0A542ZTA4"/>
<proteinExistence type="predicted"/>
<reference evidence="1 2" key="1">
    <citation type="submission" date="2019-06" db="EMBL/GenBank/DDBJ databases">
        <title>Sequencing the genomes of 1000 actinobacteria strains.</title>
        <authorList>
            <person name="Klenk H.-P."/>
        </authorList>
    </citation>
    <scope>NUCLEOTIDE SEQUENCE [LARGE SCALE GENOMIC DNA]</scope>
    <source>
        <strain evidence="1 2">DSM 4813</strain>
    </source>
</reference>
<dbReference type="EMBL" id="VFOS01000001">
    <property type="protein sequence ID" value="TQL63585.1"/>
    <property type="molecule type" value="Genomic_DNA"/>
</dbReference>